<reference evidence="1 2" key="1">
    <citation type="journal article" date="2017" name="ISME J.">
        <title>Potential for microbial H2 and metal transformations associated with novel bacteria and archaea in deep terrestrial subsurface sediments.</title>
        <authorList>
            <person name="Hernsdorf A.W."/>
            <person name="Amano Y."/>
            <person name="Miyakawa K."/>
            <person name="Ise K."/>
            <person name="Suzuki Y."/>
            <person name="Anantharaman K."/>
            <person name="Probst A."/>
            <person name="Burstein D."/>
            <person name="Thomas B.C."/>
            <person name="Banfield J.F."/>
        </authorList>
    </citation>
    <scope>NUCLEOTIDE SEQUENCE [LARGE SCALE GENOMIC DNA]</scope>
    <source>
        <strain evidence="1">HGW-Wallbacteria-1</strain>
    </source>
</reference>
<organism evidence="1 2">
    <name type="scientific">Candidatus Wallbacteria bacterium HGW-Wallbacteria-1</name>
    <dbReference type="NCBI Taxonomy" id="2013854"/>
    <lineage>
        <taxon>Bacteria</taxon>
        <taxon>Candidatus Walliibacteriota</taxon>
    </lineage>
</organism>
<evidence type="ECO:0000313" key="1">
    <source>
        <dbReference type="EMBL" id="PKK89281.1"/>
    </source>
</evidence>
<dbReference type="EMBL" id="PGXC01000021">
    <property type="protein sequence ID" value="PKK89281.1"/>
    <property type="molecule type" value="Genomic_DNA"/>
</dbReference>
<dbReference type="Proteomes" id="UP000233256">
    <property type="component" value="Unassembled WGS sequence"/>
</dbReference>
<dbReference type="AlphaFoldDB" id="A0A2N1PLR5"/>
<evidence type="ECO:0008006" key="3">
    <source>
        <dbReference type="Google" id="ProtNLM"/>
    </source>
</evidence>
<name>A0A2N1PLR5_9BACT</name>
<protein>
    <recommendedName>
        <fullName evidence="3">MalT-like TPR region domain-containing protein</fullName>
    </recommendedName>
</protein>
<comment type="caution">
    <text evidence="1">The sequence shown here is derived from an EMBL/GenBank/DDBJ whole genome shotgun (WGS) entry which is preliminary data.</text>
</comment>
<evidence type="ECO:0000313" key="2">
    <source>
        <dbReference type="Proteomes" id="UP000233256"/>
    </source>
</evidence>
<sequence>MAACYLRTGECLEASGNLDAAYVMLRGAHEIWKVTGHSDRVMTARCLRCLERVERGRKHSEQAEMFRIAAEIVEKELSNSVKSENN</sequence>
<gene>
    <name evidence="1" type="ORF">CVV64_14920</name>
</gene>
<proteinExistence type="predicted"/>
<accession>A0A2N1PLR5</accession>